<keyword evidence="1" id="KW-0560">Oxidoreductase</keyword>
<sequence>PLYKLYQEGKIRAIGVSNFSVDQMREFMKFSALHSLQPRYSMFRRGIESEILPFCIENNIAVLAYSPLDNAVLTGKFFFGEKIPQDKVRSINYDLEGENFRINKGSVVKLKKIASKYKKSLAQLALNWVVARRGLTCAIVGARRPAQIEENTGAAGWEIAKEDIENIESILGEREERIKEPLV</sequence>
<dbReference type="AlphaFoldDB" id="X1BHV5"/>
<feature type="non-terminal residue" evidence="3">
    <location>
        <position position="1"/>
    </location>
</feature>
<dbReference type="SUPFAM" id="SSF51430">
    <property type="entry name" value="NAD(P)-linked oxidoreductase"/>
    <property type="match status" value="1"/>
</dbReference>
<protein>
    <recommendedName>
        <fullName evidence="2">NADP-dependent oxidoreductase domain-containing protein</fullName>
    </recommendedName>
</protein>
<organism evidence="3">
    <name type="scientific">marine sediment metagenome</name>
    <dbReference type="NCBI Taxonomy" id="412755"/>
    <lineage>
        <taxon>unclassified sequences</taxon>
        <taxon>metagenomes</taxon>
        <taxon>ecological metagenomes</taxon>
    </lineage>
</organism>
<dbReference type="InterPro" id="IPR050791">
    <property type="entry name" value="Aldo-Keto_reductase"/>
</dbReference>
<dbReference type="InterPro" id="IPR036812">
    <property type="entry name" value="NAD(P)_OxRdtase_dom_sf"/>
</dbReference>
<dbReference type="PANTHER" id="PTHR43625">
    <property type="entry name" value="AFLATOXIN B1 ALDEHYDE REDUCTASE"/>
    <property type="match status" value="1"/>
</dbReference>
<evidence type="ECO:0000313" key="3">
    <source>
        <dbReference type="EMBL" id="GAG71636.1"/>
    </source>
</evidence>
<comment type="caution">
    <text evidence="3">The sequence shown here is derived from an EMBL/GenBank/DDBJ whole genome shotgun (WGS) entry which is preliminary data.</text>
</comment>
<evidence type="ECO:0000259" key="2">
    <source>
        <dbReference type="Pfam" id="PF00248"/>
    </source>
</evidence>
<dbReference type="GO" id="GO:0016491">
    <property type="term" value="F:oxidoreductase activity"/>
    <property type="evidence" value="ECO:0007669"/>
    <property type="project" value="UniProtKB-KW"/>
</dbReference>
<dbReference type="PANTHER" id="PTHR43625:SF40">
    <property type="entry name" value="ALDO-KETO REDUCTASE YAKC [NADP(+)]"/>
    <property type="match status" value="1"/>
</dbReference>
<evidence type="ECO:0000256" key="1">
    <source>
        <dbReference type="ARBA" id="ARBA00023002"/>
    </source>
</evidence>
<accession>X1BHV5</accession>
<name>X1BHV5_9ZZZZ</name>
<dbReference type="Gene3D" id="3.20.20.100">
    <property type="entry name" value="NADP-dependent oxidoreductase domain"/>
    <property type="match status" value="1"/>
</dbReference>
<dbReference type="InterPro" id="IPR023210">
    <property type="entry name" value="NADP_OxRdtase_dom"/>
</dbReference>
<dbReference type="GO" id="GO:0005737">
    <property type="term" value="C:cytoplasm"/>
    <property type="evidence" value="ECO:0007669"/>
    <property type="project" value="TreeGrafter"/>
</dbReference>
<gene>
    <name evidence="3" type="ORF">S01H4_15799</name>
</gene>
<dbReference type="PROSITE" id="PS00062">
    <property type="entry name" value="ALDOKETO_REDUCTASE_2"/>
    <property type="match status" value="1"/>
</dbReference>
<dbReference type="Pfam" id="PF00248">
    <property type="entry name" value="Aldo_ket_red"/>
    <property type="match status" value="1"/>
</dbReference>
<proteinExistence type="predicted"/>
<feature type="domain" description="NADP-dependent oxidoreductase" evidence="2">
    <location>
        <begin position="2"/>
        <end position="170"/>
    </location>
</feature>
<dbReference type="InterPro" id="IPR018170">
    <property type="entry name" value="Aldo/ket_reductase_CS"/>
</dbReference>
<reference evidence="3" key="1">
    <citation type="journal article" date="2014" name="Front. Microbiol.">
        <title>High frequency of phylogenetically diverse reductive dehalogenase-homologous genes in deep subseafloor sedimentary metagenomes.</title>
        <authorList>
            <person name="Kawai M."/>
            <person name="Futagami T."/>
            <person name="Toyoda A."/>
            <person name="Takaki Y."/>
            <person name="Nishi S."/>
            <person name="Hori S."/>
            <person name="Arai W."/>
            <person name="Tsubouchi T."/>
            <person name="Morono Y."/>
            <person name="Uchiyama I."/>
            <person name="Ito T."/>
            <person name="Fujiyama A."/>
            <person name="Inagaki F."/>
            <person name="Takami H."/>
        </authorList>
    </citation>
    <scope>NUCLEOTIDE SEQUENCE</scope>
    <source>
        <strain evidence="3">Expedition CK06-06</strain>
    </source>
</reference>
<dbReference type="EMBL" id="BART01006926">
    <property type="protein sequence ID" value="GAG71636.1"/>
    <property type="molecule type" value="Genomic_DNA"/>
</dbReference>